<dbReference type="PANTHER" id="PTHR43581">
    <property type="entry name" value="ATP/GTP PHOSPHATASE"/>
    <property type="match status" value="1"/>
</dbReference>
<dbReference type="EMBL" id="JAGRYU010000017">
    <property type="protein sequence ID" value="MBU4682481.1"/>
    <property type="molecule type" value="Genomic_DNA"/>
</dbReference>
<organism evidence="1 2">
    <name type="scientific">Cedecea davisae</name>
    <dbReference type="NCBI Taxonomy" id="158484"/>
    <lineage>
        <taxon>Bacteria</taxon>
        <taxon>Pseudomonadati</taxon>
        <taxon>Pseudomonadota</taxon>
        <taxon>Gammaproteobacteria</taxon>
        <taxon>Enterobacterales</taxon>
        <taxon>Enterobacteriaceae</taxon>
        <taxon>Cedecea</taxon>
    </lineage>
</organism>
<proteinExistence type="predicted"/>
<sequence>MIKPIEFYARNYKAYKEIKLKVGKFNVFIGRNSAGKSALARLAPLILKSLNVAPGNVIDYTPLNIDIGASYHDIVYGHNEYTRLELGATFDCNGKIVSFLTELTFSTELKTLVVSKFNANFNEINFQAELDLEGLEENGDVKYLVEGETQSIIFDGLIPRINESNESILFLLLENIRDYDFNISYLGPFRSELQRTYTVKTIKDLDIGDKGQNAPYIFKDIDYKSNGVLSNKIKEWMHSHFNGKYFALRSFEQSFSVICSSQFNDSNIIDEGMGFAQVFPSIINRNVRDLKKIKGMEIIEQPELHIHPAACGTVADLYLNARNSNIIFVETHSKEFVLRVRRRVAEGIDCDDVNVIYVDYDAENKTAKLSPIRINEKGGVDWWPKGIFEEDFDEVIALNMANDAK</sequence>
<reference evidence="2" key="2">
    <citation type="submission" date="2023-07" db="EMBL/GenBank/DDBJ databases">
        <title>Cedecea davisae an AmpC producer and its therapeutic implications.</title>
        <authorList>
            <person name="Notter J."/>
        </authorList>
    </citation>
    <scope>NUCLEOTIDE SEQUENCE [LARGE SCALE GENOMIC DNA]</scope>
    <source>
        <strain evidence="2">1</strain>
    </source>
</reference>
<dbReference type="RefSeq" id="WP_216375714.1">
    <property type="nucleotide sequence ID" value="NZ_JAGRYT010000030.1"/>
</dbReference>
<evidence type="ECO:0000313" key="1">
    <source>
        <dbReference type="EMBL" id="MBU4682481.1"/>
    </source>
</evidence>
<reference evidence="1 2" key="1">
    <citation type="submission" date="2021-04" db="EMBL/GenBank/DDBJ databases">
        <authorList>
            <person name="Seiffert S.N."/>
        </authorList>
    </citation>
    <scope>NUCLEOTIDE SEQUENCE [LARGE SCALE GENOMIC DNA]</scope>
    <source>
        <strain evidence="1 2">1</strain>
    </source>
</reference>
<evidence type="ECO:0000313" key="2">
    <source>
        <dbReference type="Proteomes" id="UP000686327"/>
    </source>
</evidence>
<dbReference type="Proteomes" id="UP000686327">
    <property type="component" value="Unassembled WGS sequence"/>
</dbReference>
<gene>
    <name evidence="1" type="ORF">KC222_10690</name>
</gene>
<keyword evidence="2" id="KW-1185">Reference proteome</keyword>
<dbReference type="InterPro" id="IPR051396">
    <property type="entry name" value="Bact_Antivir_Def_Nuclease"/>
</dbReference>
<comment type="caution">
    <text evidence="1">The sequence shown here is derived from an EMBL/GenBank/DDBJ whole genome shotgun (WGS) entry which is preliminary data.</text>
</comment>
<accession>A0ABS6DGZ2</accession>
<name>A0ABS6DGZ2_9ENTR</name>
<protein>
    <submittedName>
        <fullName evidence="1">AAA family ATPase</fullName>
    </submittedName>
</protein>
<dbReference type="PANTHER" id="PTHR43581:SF4">
    <property type="entry name" value="ATP_GTP PHOSPHATASE"/>
    <property type="match status" value="1"/>
</dbReference>